<gene>
    <name evidence="8" type="ORF">H0B56_00815</name>
</gene>
<dbReference type="Gene3D" id="3.30.2030.20">
    <property type="match status" value="1"/>
</dbReference>
<dbReference type="Proteomes" id="UP000582974">
    <property type="component" value="Unassembled WGS sequence"/>
</dbReference>
<dbReference type="EMBL" id="JACCKD010000001">
    <property type="protein sequence ID" value="MBA0124080.1"/>
    <property type="molecule type" value="Genomic_DNA"/>
</dbReference>
<evidence type="ECO:0000256" key="2">
    <source>
        <dbReference type="ARBA" id="ARBA00022475"/>
    </source>
</evidence>
<keyword evidence="2" id="KW-1003">Cell membrane</keyword>
<keyword evidence="6" id="KW-0449">Lipoprotein</keyword>
<name>A0A838A3G5_9PSEU</name>
<dbReference type="AlphaFoldDB" id="A0A838A3G5"/>
<keyword evidence="5" id="KW-0564">Palmitate</keyword>
<comment type="caution">
    <text evidence="8">The sequence shown here is derived from an EMBL/GenBank/DDBJ whole genome shotgun (WGS) entry which is preliminary data.</text>
</comment>
<proteinExistence type="predicted"/>
<evidence type="ECO:0000256" key="5">
    <source>
        <dbReference type="ARBA" id="ARBA00023139"/>
    </source>
</evidence>
<protein>
    <recommendedName>
        <fullName evidence="10">Lipoprotein</fullName>
    </recommendedName>
</protein>
<sequence>MTMLAVRRRALRLLAVLAAVVVVGCGDASDYIGGPGEREDRDELSVAEQFDELAQRPDIEQATERYEEMLSEISTELRGLTDLPEWQRLEGMGSQPGCNAFPDVGNWDAERRFMDDWFSPGHIAEEEWPVVRDALHRIAGEYGFDTVVQDIFQADARSYKLVDGYGAQLSFGYRDNTTLDVMTGCHLLPEALEHGGPRPRPTEMTPR</sequence>
<reference evidence="8 9" key="1">
    <citation type="submission" date="2020-07" db="EMBL/GenBank/DDBJ databases">
        <title>Genome of Haloechinothrix sp.</title>
        <authorList>
            <person name="Tang S.-K."/>
            <person name="Yang L."/>
            <person name="Zhu W.-Y."/>
        </authorList>
    </citation>
    <scope>NUCLEOTIDE SEQUENCE [LARGE SCALE GENOMIC DNA]</scope>
    <source>
        <strain evidence="8 9">YIM 98757</strain>
    </source>
</reference>
<comment type="subcellular location">
    <subcellularLocation>
        <location evidence="1">Cell membrane</location>
        <topology evidence="1">Lipid-anchor</topology>
    </subcellularLocation>
</comment>
<evidence type="ECO:0000256" key="4">
    <source>
        <dbReference type="ARBA" id="ARBA00023136"/>
    </source>
</evidence>
<evidence type="ECO:0000256" key="7">
    <source>
        <dbReference type="SAM" id="SignalP"/>
    </source>
</evidence>
<keyword evidence="9" id="KW-1185">Reference proteome</keyword>
<evidence type="ECO:0000256" key="1">
    <source>
        <dbReference type="ARBA" id="ARBA00004193"/>
    </source>
</evidence>
<evidence type="ECO:0000313" key="8">
    <source>
        <dbReference type="EMBL" id="MBA0124080.1"/>
    </source>
</evidence>
<dbReference type="Pfam" id="PF16708">
    <property type="entry name" value="LppA"/>
    <property type="match status" value="1"/>
</dbReference>
<dbReference type="GO" id="GO:0005886">
    <property type="term" value="C:plasma membrane"/>
    <property type="evidence" value="ECO:0007669"/>
    <property type="project" value="UniProtKB-SubCell"/>
</dbReference>
<dbReference type="InterPro" id="IPR032018">
    <property type="entry name" value="LppA/LppB/LprP"/>
</dbReference>
<feature type="signal peptide" evidence="7">
    <location>
        <begin position="1"/>
        <end position="28"/>
    </location>
</feature>
<organism evidence="8 9">
    <name type="scientific">Haloechinothrix aidingensis</name>
    <dbReference type="NCBI Taxonomy" id="2752311"/>
    <lineage>
        <taxon>Bacteria</taxon>
        <taxon>Bacillati</taxon>
        <taxon>Actinomycetota</taxon>
        <taxon>Actinomycetes</taxon>
        <taxon>Pseudonocardiales</taxon>
        <taxon>Pseudonocardiaceae</taxon>
        <taxon>Haloechinothrix</taxon>
    </lineage>
</organism>
<feature type="chain" id="PRO_5033063021" description="Lipoprotein" evidence="7">
    <location>
        <begin position="29"/>
        <end position="207"/>
    </location>
</feature>
<evidence type="ECO:0000313" key="9">
    <source>
        <dbReference type="Proteomes" id="UP000582974"/>
    </source>
</evidence>
<keyword evidence="3 7" id="KW-0732">Signal</keyword>
<evidence type="ECO:0000256" key="3">
    <source>
        <dbReference type="ARBA" id="ARBA00022729"/>
    </source>
</evidence>
<accession>A0A838A3G5</accession>
<evidence type="ECO:0008006" key="10">
    <source>
        <dbReference type="Google" id="ProtNLM"/>
    </source>
</evidence>
<evidence type="ECO:0000256" key="6">
    <source>
        <dbReference type="ARBA" id="ARBA00023288"/>
    </source>
</evidence>
<keyword evidence="4" id="KW-0472">Membrane</keyword>
<dbReference type="PROSITE" id="PS51257">
    <property type="entry name" value="PROKAR_LIPOPROTEIN"/>
    <property type="match status" value="1"/>
</dbReference>